<evidence type="ECO:0000313" key="1">
    <source>
        <dbReference type="EMBL" id="GIO32495.1"/>
    </source>
</evidence>
<dbReference type="Proteomes" id="UP000679779">
    <property type="component" value="Unassembled WGS sequence"/>
</dbReference>
<dbReference type="EMBL" id="BORQ01000004">
    <property type="protein sequence ID" value="GIO32495.1"/>
    <property type="molecule type" value="Genomic_DNA"/>
</dbReference>
<evidence type="ECO:0000313" key="2">
    <source>
        <dbReference type="Proteomes" id="UP000679779"/>
    </source>
</evidence>
<keyword evidence="2" id="KW-1185">Reference proteome</keyword>
<gene>
    <name evidence="1" type="ORF">J2TS6_36360</name>
</gene>
<proteinExistence type="predicted"/>
<comment type="caution">
    <text evidence="1">The sequence shown here is derived from an EMBL/GenBank/DDBJ whole genome shotgun (WGS) entry which is preliminary data.</text>
</comment>
<accession>A0A919XL80</accession>
<reference evidence="1" key="1">
    <citation type="submission" date="2021-03" db="EMBL/GenBank/DDBJ databases">
        <title>Antimicrobial resistance genes in bacteria isolated from Japanese honey, and their potential for conferring macrolide and lincosamide resistance in the American foulbrood pathogen Paenibacillus larvae.</title>
        <authorList>
            <person name="Okamoto M."/>
            <person name="Kumagai M."/>
            <person name="Kanamori H."/>
            <person name="Takamatsu D."/>
        </authorList>
    </citation>
    <scope>NUCLEOTIDE SEQUENCE</scope>
    <source>
        <strain evidence="1">J2TS6</strain>
    </source>
</reference>
<sequence length="591" mass="65728">MMKIKQVLTLRHALILFCLTMLVLIAFKGMDMKRKMAWVDEAERYYRQNNLIQAEEWYQKAAKNQSIRYKESLIQKRLNELSPITEMKTALSRLDERVETAGSRQDFNGFLQAYGEFQDARNKFMHAEARFAAVYPKISAGYGISDDITRYFQQFKSLFYGQLEQQLNQGNGDEAGAKWNLQAIPDAFYGGADEKTKQLGAKFKDFDERLMSRLAGAGKFAQLLDISQSLMDQYEGRKLKAPWVKSKTEELARTILKKDIEGDQPANYALHAKTYESYAKSAGIKSGLLKDIDRQIRKWLASAQRKIKSNDYEGAIALYEALSAYQDTSEEVKKAKLAWTAHDPVRLLQLIGQTANYSHVSGGGSRFGGSAYAIGSDEANAIYFAVMNADESVQAASTTEFPGDVAIRSVSIEESLSTKSAPVILVEGESASRKALYAAYEVHDRRMTPLFFFEADGYTVQPDRSLLVTNPAGASEDGGGAATPNAIYVRQGDGYQFSGFQKDYADIDGADLLAHPNEKVRFACYIVYGGEGDALAQVGTTYMKLHGDYMFNEGASITVVGKFSRFEDVVPGGDPLAQPINVPVLDVERVE</sequence>
<organism evidence="1 2">
    <name type="scientific">Paenibacillus albilobatus</name>
    <dbReference type="NCBI Taxonomy" id="2716884"/>
    <lineage>
        <taxon>Bacteria</taxon>
        <taxon>Bacillati</taxon>
        <taxon>Bacillota</taxon>
        <taxon>Bacilli</taxon>
        <taxon>Bacillales</taxon>
        <taxon>Paenibacillaceae</taxon>
        <taxon>Paenibacillus</taxon>
    </lineage>
</organism>
<dbReference type="RefSeq" id="WP_160039309.1">
    <property type="nucleotide sequence ID" value="NZ_BORQ01000004.1"/>
</dbReference>
<protein>
    <submittedName>
        <fullName evidence="1">Uncharacterized protein</fullName>
    </submittedName>
</protein>
<dbReference type="AlphaFoldDB" id="A0A919XL80"/>
<name>A0A919XL80_9BACL</name>